<dbReference type="Gene3D" id="1.10.1040.50">
    <property type="match status" value="1"/>
</dbReference>
<name>A0A317CAJ5_9GAMM</name>
<evidence type="ECO:0000256" key="4">
    <source>
        <dbReference type="ARBA" id="ARBA00023002"/>
    </source>
</evidence>
<keyword evidence="3" id="KW-0442">Lipid degradation</keyword>
<dbReference type="PANTHER" id="PTHR48075">
    <property type="entry name" value="3-HYDROXYACYL-COA DEHYDROGENASE FAMILY PROTEIN"/>
    <property type="match status" value="1"/>
</dbReference>
<dbReference type="EMBL" id="QGKM01000046">
    <property type="protein sequence ID" value="PWQ95397.1"/>
    <property type="molecule type" value="Genomic_DNA"/>
</dbReference>
<feature type="domain" description="3-hydroxyacyl-CoA dehydrogenase C-terminal" evidence="9">
    <location>
        <begin position="199"/>
        <end position="300"/>
    </location>
</feature>
<dbReference type="Pfam" id="PF02737">
    <property type="entry name" value="3HCDH_N"/>
    <property type="match status" value="1"/>
</dbReference>
<keyword evidence="12" id="KW-1185">Reference proteome</keyword>
<feature type="domain" description="3-hydroxyacyl-CoA dehydrogenase NAD binding" evidence="10">
    <location>
        <begin position="6"/>
        <end position="196"/>
    </location>
</feature>
<evidence type="ECO:0000259" key="10">
    <source>
        <dbReference type="Pfam" id="PF02737"/>
    </source>
</evidence>
<dbReference type="Gene3D" id="3.40.50.720">
    <property type="entry name" value="NAD(P)-binding Rossmann-like Domain"/>
    <property type="match status" value="1"/>
</dbReference>
<comment type="caution">
    <text evidence="11">The sequence shown here is derived from an EMBL/GenBank/DDBJ whole genome shotgun (WGS) entry which is preliminary data.</text>
</comment>
<proteinExistence type="predicted"/>
<keyword evidence="5" id="KW-0520">NAD</keyword>
<evidence type="ECO:0000256" key="2">
    <source>
        <dbReference type="ARBA" id="ARBA00022832"/>
    </source>
</evidence>
<dbReference type="InterPro" id="IPR036291">
    <property type="entry name" value="NAD(P)-bd_dom_sf"/>
</dbReference>
<dbReference type="InterPro" id="IPR006176">
    <property type="entry name" value="3-OHacyl-CoA_DH_NAD-bd"/>
</dbReference>
<comment type="pathway">
    <text evidence="1">Lipid metabolism; fatty acid beta-oxidation.</text>
</comment>
<keyword evidence="4" id="KW-0560">Oxidoreductase</keyword>
<feature type="region of interest" description="Disordered" evidence="8">
    <location>
        <begin position="702"/>
        <end position="726"/>
    </location>
</feature>
<protein>
    <submittedName>
        <fullName evidence="11">Acetoacetyl-CoA reductase</fullName>
    </submittedName>
</protein>
<evidence type="ECO:0000256" key="6">
    <source>
        <dbReference type="ARBA" id="ARBA00023098"/>
    </source>
</evidence>
<sequence length="818" mass="88387">MMEIKKVAVIGAGTMGAGIAGQVANAGVEVWLLDLPTDNGTDAEGNPLSVNAVAERGLERLRDPDSPGLMSEEAESRIHLGNTRDDFHQLAGCDWVAEAIVERLDIKKDLYKRLDETCHDQAIITSNTSTIPIKLLVEDMPEAFQKRFAITHFFNPVRFMRLLELVRGEHTDPAVIDVLDAFCEERLGKGVVNCADTPGFLGNRVGVYAIQCALHAALDLGLKPAEADALFGRPMGIPKTGVFGLYDLIGIDLMSDVVQSLVNILPDGDSFHAEAGVVPLMSEMIANGQTGNKQGKGFYRTDEATNTRYVLDFDSGEYIESPRLNLPLAERAEAEGLHVLLEDDGLYGQFAWRVLSRTLTYAASLIPEVGDDPVPVDDAMKLGYNWIQGPFEMIDAIGVDAFIARLDADGIAVPDFLRQAAGSSFYRVSSTASDEVSAGASTDSADVAASAELQALQAGKIWKTISHPEGVVRFTEKRQTMKPENSNAVASWYNIDDVALVEFHSKANALDADSMALLEDAISNVSSQNLRGLIIHNDAQHFSCGVNLNGVREFFRNEDMDGLDQFLDHFQRTVHSMATADFPVVAAPSGMSLGGGFEVVLHAKQVICHSNSVMGLVESLVGVVPGGGGCKETLYRWVDQLGCGDDITKASWKAFMSLGYGRTASSPILAKKLAMLRDNDRFEMNRDRLYNKAFAAIDQATAGGDSSNGDSASGSTHTAGDQQAFNRPALVMPGETVFHDMVQWLKDGHAKGMFTPHDIVVGSEMARIVTGGEVAAGTLCTEQDLFDAERSSFLRLVATAGTRERINTMLDAGKPVRN</sequence>
<organism evidence="11 12">
    <name type="scientific">Leucothrix pacifica</name>
    <dbReference type="NCBI Taxonomy" id="1247513"/>
    <lineage>
        <taxon>Bacteria</taxon>
        <taxon>Pseudomonadati</taxon>
        <taxon>Pseudomonadota</taxon>
        <taxon>Gammaproteobacteria</taxon>
        <taxon>Thiotrichales</taxon>
        <taxon>Thiotrichaceae</taxon>
        <taxon>Leucothrix</taxon>
    </lineage>
</organism>
<dbReference type="GO" id="GO:0003857">
    <property type="term" value="F:(3S)-3-hydroxyacyl-CoA dehydrogenase (NAD+) activity"/>
    <property type="evidence" value="ECO:0007669"/>
    <property type="project" value="UniProtKB-EC"/>
</dbReference>
<dbReference type="GO" id="GO:0070403">
    <property type="term" value="F:NAD+ binding"/>
    <property type="evidence" value="ECO:0007669"/>
    <property type="project" value="InterPro"/>
</dbReference>
<dbReference type="InterPro" id="IPR006108">
    <property type="entry name" value="3HC_DH_C"/>
</dbReference>
<dbReference type="SUPFAM" id="SSF51735">
    <property type="entry name" value="NAD(P)-binding Rossmann-fold domains"/>
    <property type="match status" value="1"/>
</dbReference>
<dbReference type="SUPFAM" id="SSF52096">
    <property type="entry name" value="ClpP/crotonase"/>
    <property type="match status" value="1"/>
</dbReference>
<dbReference type="InterPro" id="IPR008927">
    <property type="entry name" value="6-PGluconate_DH-like_C_sf"/>
</dbReference>
<dbReference type="InterPro" id="IPR001753">
    <property type="entry name" value="Enoyl-CoA_hydra/iso"/>
</dbReference>
<dbReference type="Proteomes" id="UP000245539">
    <property type="component" value="Unassembled WGS sequence"/>
</dbReference>
<dbReference type="InterPro" id="IPR029045">
    <property type="entry name" value="ClpP/crotonase-like_dom_sf"/>
</dbReference>
<evidence type="ECO:0000259" key="9">
    <source>
        <dbReference type="Pfam" id="PF00725"/>
    </source>
</evidence>
<dbReference type="AlphaFoldDB" id="A0A317CAJ5"/>
<dbReference type="UniPathway" id="UPA00659"/>
<dbReference type="OrthoDB" id="5389341at2"/>
<keyword evidence="6" id="KW-0443">Lipid metabolism</keyword>
<evidence type="ECO:0000256" key="1">
    <source>
        <dbReference type="ARBA" id="ARBA00005005"/>
    </source>
</evidence>
<accession>A0A317CAJ5</accession>
<feature type="compositionally biased region" description="Low complexity" evidence="8">
    <location>
        <begin position="702"/>
        <end position="715"/>
    </location>
</feature>
<evidence type="ECO:0000313" key="12">
    <source>
        <dbReference type="Proteomes" id="UP000245539"/>
    </source>
</evidence>
<evidence type="ECO:0000256" key="8">
    <source>
        <dbReference type="SAM" id="MobiDB-lite"/>
    </source>
</evidence>
<evidence type="ECO:0000256" key="3">
    <source>
        <dbReference type="ARBA" id="ARBA00022963"/>
    </source>
</evidence>
<dbReference type="PANTHER" id="PTHR48075:SF7">
    <property type="entry name" value="3-HYDROXYACYL-COA DEHYDROGENASE-RELATED"/>
    <property type="match status" value="1"/>
</dbReference>
<gene>
    <name evidence="11" type="ORF">DKW60_15065</name>
</gene>
<dbReference type="Gene3D" id="3.90.226.10">
    <property type="entry name" value="2-enoyl-CoA Hydratase, Chain A, domain 1"/>
    <property type="match status" value="1"/>
</dbReference>
<evidence type="ECO:0000313" key="11">
    <source>
        <dbReference type="EMBL" id="PWQ95397.1"/>
    </source>
</evidence>
<dbReference type="GO" id="GO:0006635">
    <property type="term" value="P:fatty acid beta-oxidation"/>
    <property type="evidence" value="ECO:0007669"/>
    <property type="project" value="UniProtKB-UniPathway"/>
</dbReference>
<evidence type="ECO:0000256" key="7">
    <source>
        <dbReference type="ARBA" id="ARBA00049556"/>
    </source>
</evidence>
<dbReference type="Pfam" id="PF00725">
    <property type="entry name" value="3HCDH"/>
    <property type="match status" value="1"/>
</dbReference>
<feature type="compositionally biased region" description="Polar residues" evidence="8">
    <location>
        <begin position="716"/>
        <end position="725"/>
    </location>
</feature>
<keyword evidence="2" id="KW-0276">Fatty acid metabolism</keyword>
<dbReference type="SUPFAM" id="SSF48179">
    <property type="entry name" value="6-phosphogluconate dehydrogenase C-terminal domain-like"/>
    <property type="match status" value="2"/>
</dbReference>
<comment type="catalytic activity">
    <reaction evidence="7">
        <text>a (3S)-3-hydroxyacyl-CoA + NAD(+) = a 3-oxoacyl-CoA + NADH + H(+)</text>
        <dbReference type="Rhea" id="RHEA:22432"/>
        <dbReference type="ChEBI" id="CHEBI:15378"/>
        <dbReference type="ChEBI" id="CHEBI:57318"/>
        <dbReference type="ChEBI" id="CHEBI:57540"/>
        <dbReference type="ChEBI" id="CHEBI:57945"/>
        <dbReference type="ChEBI" id="CHEBI:90726"/>
        <dbReference type="EC" id="1.1.1.35"/>
    </reaction>
</comment>
<reference evidence="11 12" key="1">
    <citation type="submission" date="2018-05" db="EMBL/GenBank/DDBJ databases">
        <title>Leucothrix arctica sp. nov., isolated from Arctic seawater.</title>
        <authorList>
            <person name="Choi A."/>
            <person name="Baek K."/>
        </authorList>
    </citation>
    <scope>NUCLEOTIDE SEQUENCE [LARGE SCALE GENOMIC DNA]</scope>
    <source>
        <strain evidence="11 12">JCM 18388</strain>
    </source>
</reference>
<dbReference type="CDD" id="cd06558">
    <property type="entry name" value="crotonase-like"/>
    <property type="match status" value="1"/>
</dbReference>
<evidence type="ECO:0000256" key="5">
    <source>
        <dbReference type="ARBA" id="ARBA00023027"/>
    </source>
</evidence>
<dbReference type="Pfam" id="PF00378">
    <property type="entry name" value="ECH_1"/>
    <property type="match status" value="1"/>
</dbReference>